<evidence type="ECO:0000313" key="3">
    <source>
        <dbReference type="EMBL" id="EHO40706.1"/>
    </source>
</evidence>
<keyword evidence="4" id="KW-1185">Reference proteome</keyword>
<evidence type="ECO:0000313" key="4">
    <source>
        <dbReference type="Proteomes" id="UP000004671"/>
    </source>
</evidence>
<dbReference type="EMBL" id="CP018099">
    <property type="protein sequence ID" value="APF20811.1"/>
    <property type="molecule type" value="Genomic_DNA"/>
</dbReference>
<organism evidence="3 4">
    <name type="scientific">Caldithrix abyssi DSM 13497</name>
    <dbReference type="NCBI Taxonomy" id="880073"/>
    <lineage>
        <taxon>Bacteria</taxon>
        <taxon>Pseudomonadati</taxon>
        <taxon>Calditrichota</taxon>
        <taxon>Calditrichia</taxon>
        <taxon>Calditrichales</taxon>
        <taxon>Calditrichaceae</taxon>
        <taxon>Caldithrix</taxon>
    </lineage>
</organism>
<reference evidence="2 5" key="2">
    <citation type="submission" date="2016-11" db="EMBL/GenBank/DDBJ databases">
        <title>Genomic analysis of Caldithrix abyssi and proposal of a novel bacterial phylum Caldithrichaeota.</title>
        <authorList>
            <person name="Kublanov I."/>
            <person name="Sigalova O."/>
            <person name="Gavrilov S."/>
            <person name="Lebedinsky A."/>
            <person name="Ivanova N."/>
            <person name="Daum C."/>
            <person name="Reddy T."/>
            <person name="Klenk H.P."/>
            <person name="Goker M."/>
            <person name="Reva O."/>
            <person name="Miroshnichenko M."/>
            <person name="Kyprides N."/>
            <person name="Woyke T."/>
            <person name="Gelfand M."/>
        </authorList>
    </citation>
    <scope>NUCLEOTIDE SEQUENCE [LARGE SCALE GENOMIC DNA]</scope>
    <source>
        <strain evidence="2 5">LF13</strain>
    </source>
</reference>
<dbReference type="Proteomes" id="UP000004671">
    <property type="component" value="Chromosome"/>
</dbReference>
<keyword evidence="2" id="KW-0449">Lipoprotein</keyword>
<dbReference type="EMBL" id="CM001402">
    <property type="protein sequence ID" value="EHO40706.1"/>
    <property type="molecule type" value="Genomic_DNA"/>
</dbReference>
<proteinExistence type="predicted"/>
<feature type="domain" description="ABC-type transport auxiliary lipoprotein component" evidence="1">
    <location>
        <begin position="34"/>
        <end position="193"/>
    </location>
</feature>
<dbReference type="KEGG" id="caby:Cabys_4066"/>
<evidence type="ECO:0000259" key="1">
    <source>
        <dbReference type="Pfam" id="PF03886"/>
    </source>
</evidence>
<dbReference type="InterPro" id="IPR005586">
    <property type="entry name" value="ABC_trans_aux"/>
</dbReference>
<accession>H1XWC4</accession>
<dbReference type="InParanoid" id="H1XWC4"/>
<name>H1XWC4_CALAY</name>
<protein>
    <submittedName>
        <fullName evidence="2">ABC-type transport auxiliary lipoprotein component</fullName>
    </submittedName>
</protein>
<reference evidence="3 4" key="1">
    <citation type="submission" date="2011-09" db="EMBL/GenBank/DDBJ databases">
        <title>The permanent draft genome of Caldithrix abyssi DSM 13497.</title>
        <authorList>
            <consortium name="US DOE Joint Genome Institute (JGI-PGF)"/>
            <person name="Lucas S."/>
            <person name="Han J."/>
            <person name="Lapidus A."/>
            <person name="Bruce D."/>
            <person name="Goodwin L."/>
            <person name="Pitluck S."/>
            <person name="Peters L."/>
            <person name="Kyrpides N."/>
            <person name="Mavromatis K."/>
            <person name="Ivanova N."/>
            <person name="Mikhailova N."/>
            <person name="Chertkov O."/>
            <person name="Detter J.C."/>
            <person name="Tapia R."/>
            <person name="Han C."/>
            <person name="Land M."/>
            <person name="Hauser L."/>
            <person name="Markowitz V."/>
            <person name="Cheng J.-F."/>
            <person name="Hugenholtz P."/>
            <person name="Woyke T."/>
            <person name="Wu D."/>
            <person name="Spring S."/>
            <person name="Brambilla E."/>
            <person name="Klenk H.-P."/>
            <person name="Eisen J.A."/>
        </authorList>
    </citation>
    <scope>NUCLEOTIDE SEQUENCE [LARGE SCALE GENOMIC DNA]</scope>
    <source>
        <strain evidence="3 4">DSM 13497</strain>
    </source>
</reference>
<dbReference type="AlphaFoldDB" id="H1XWC4"/>
<dbReference type="Proteomes" id="UP000183868">
    <property type="component" value="Chromosome"/>
</dbReference>
<dbReference type="SUPFAM" id="SSF159594">
    <property type="entry name" value="XCC0632-like"/>
    <property type="match status" value="1"/>
</dbReference>
<dbReference type="Gene3D" id="3.40.50.10610">
    <property type="entry name" value="ABC-type transport auxiliary lipoprotein component"/>
    <property type="match status" value="1"/>
</dbReference>
<dbReference type="HOGENOM" id="CLU_1324404_0_0_0"/>
<dbReference type="RefSeq" id="WP_006927727.1">
    <property type="nucleotide sequence ID" value="NZ_CM001402.1"/>
</dbReference>
<dbReference type="STRING" id="880073.Cabys_4066"/>
<dbReference type="PaxDb" id="880073-Calab_1078"/>
<gene>
    <name evidence="2" type="ORF">Cabys_4066</name>
    <name evidence="3" type="ORF">Calab_1078</name>
</gene>
<sequence precursor="true">MKNLKNKIVATCLLVFFVILLTNCTSKRILKKYYALDAQSDSTLIQKNALPFSVIIEPFWAHPAYKTRQIALRTRSHELEYYYYHQWAEAPDVALRFLLWRKLKTLNVFQNVDLAIGQAYPNYGISGSIDRIEVKNPDKKTHYPQARIKARLELFDLKNRQVVVWHEFDRSAKLPKKFGMNQFVERVNQMVNEELDVFIQKILKSLQ</sequence>
<evidence type="ECO:0000313" key="5">
    <source>
        <dbReference type="Proteomes" id="UP000183868"/>
    </source>
</evidence>
<evidence type="ECO:0000313" key="2">
    <source>
        <dbReference type="EMBL" id="APF20811.1"/>
    </source>
</evidence>
<dbReference type="Pfam" id="PF03886">
    <property type="entry name" value="ABC_trans_aux"/>
    <property type="match status" value="1"/>
</dbReference>